<keyword evidence="6" id="KW-0509">mRNA transport</keyword>
<proteinExistence type="inferred from homology"/>
<keyword evidence="7" id="KW-0653">Protein transport</keyword>
<keyword evidence="5 10" id="KW-0493">Microtubule</keyword>
<dbReference type="InterPro" id="IPR001372">
    <property type="entry name" value="Dynein_light_chain_typ-1/2"/>
</dbReference>
<keyword evidence="4 10" id="KW-0963">Cytoplasm</keyword>
<feature type="region of interest" description="Disordered" evidence="11">
    <location>
        <begin position="1"/>
        <end position="20"/>
    </location>
</feature>
<evidence type="ECO:0000256" key="6">
    <source>
        <dbReference type="ARBA" id="ARBA00022816"/>
    </source>
</evidence>
<dbReference type="AlphaFoldDB" id="A0A183IID4"/>
<reference evidence="12 13" key="2">
    <citation type="submission" date="2018-11" db="EMBL/GenBank/DDBJ databases">
        <authorList>
            <consortium name="Pathogen Informatics"/>
        </authorList>
    </citation>
    <scope>NUCLEOTIDE SEQUENCE [LARGE SCALE GENOMIC DNA]</scope>
</reference>
<evidence type="ECO:0000256" key="11">
    <source>
        <dbReference type="SAM" id="MobiDB-lite"/>
    </source>
</evidence>
<dbReference type="CDD" id="cd21450">
    <property type="entry name" value="DLC-like_DYNLL1-like"/>
    <property type="match status" value="1"/>
</dbReference>
<evidence type="ECO:0000256" key="8">
    <source>
        <dbReference type="ARBA" id="ARBA00023212"/>
    </source>
</evidence>
<keyword evidence="9" id="KW-0539">Nucleus</keyword>
<keyword evidence="3" id="KW-0813">Transport</keyword>
<evidence type="ECO:0000256" key="9">
    <source>
        <dbReference type="ARBA" id="ARBA00023242"/>
    </source>
</evidence>
<evidence type="ECO:0000313" key="13">
    <source>
        <dbReference type="Proteomes" id="UP000270296"/>
    </source>
</evidence>
<evidence type="ECO:0000256" key="2">
    <source>
        <dbReference type="ARBA" id="ARBA00004245"/>
    </source>
</evidence>
<dbReference type="GO" id="GO:0015031">
    <property type="term" value="P:protein transport"/>
    <property type="evidence" value="ECO:0007669"/>
    <property type="project" value="UniProtKB-KW"/>
</dbReference>
<dbReference type="GO" id="GO:0005868">
    <property type="term" value="C:cytoplasmic dynein complex"/>
    <property type="evidence" value="ECO:0007669"/>
    <property type="project" value="TreeGrafter"/>
</dbReference>
<dbReference type="GO" id="GO:0007017">
    <property type="term" value="P:microtubule-based process"/>
    <property type="evidence" value="ECO:0007669"/>
    <property type="project" value="InterPro"/>
</dbReference>
<dbReference type="GO" id="GO:0045505">
    <property type="term" value="F:dynein intermediate chain binding"/>
    <property type="evidence" value="ECO:0007669"/>
    <property type="project" value="TreeGrafter"/>
</dbReference>
<evidence type="ECO:0000256" key="4">
    <source>
        <dbReference type="ARBA" id="ARBA00022490"/>
    </source>
</evidence>
<dbReference type="GO" id="GO:0051028">
    <property type="term" value="P:mRNA transport"/>
    <property type="evidence" value="ECO:0007669"/>
    <property type="project" value="UniProtKB-KW"/>
</dbReference>
<evidence type="ECO:0000256" key="3">
    <source>
        <dbReference type="ARBA" id="ARBA00022448"/>
    </source>
</evidence>
<dbReference type="InterPro" id="IPR037177">
    <property type="entry name" value="DLC_sf"/>
</dbReference>
<keyword evidence="8 10" id="KW-0206">Cytoskeleton</keyword>
<dbReference type="GO" id="GO:0005634">
    <property type="term" value="C:nucleus"/>
    <property type="evidence" value="ECO:0007669"/>
    <property type="project" value="UniProtKB-SubCell"/>
</dbReference>
<dbReference type="EMBL" id="UZAM01007715">
    <property type="protein sequence ID" value="VDP00960.1"/>
    <property type="molecule type" value="Genomic_DNA"/>
</dbReference>
<evidence type="ECO:0000256" key="5">
    <source>
        <dbReference type="ARBA" id="ARBA00022701"/>
    </source>
</evidence>
<evidence type="ECO:0000256" key="7">
    <source>
        <dbReference type="ARBA" id="ARBA00022927"/>
    </source>
</evidence>
<name>A0A183IID4_9BILA</name>
<keyword evidence="13" id="KW-1185">Reference proteome</keyword>
<protein>
    <recommendedName>
        <fullName evidence="10">Dynein light chain</fullName>
    </recommendedName>
</protein>
<dbReference type="Proteomes" id="UP000270296">
    <property type="component" value="Unassembled WGS sequence"/>
</dbReference>
<dbReference type="OrthoDB" id="6506078at2759"/>
<comment type="similarity">
    <text evidence="10">Belongs to the dynein light chain family.</text>
</comment>
<evidence type="ECO:0000313" key="14">
    <source>
        <dbReference type="WBParaSite" id="SBAD_0000353801-mRNA-1"/>
    </source>
</evidence>
<dbReference type="WBParaSite" id="SBAD_0000353801-mRNA-1">
    <property type="protein sequence ID" value="SBAD_0000353801-mRNA-1"/>
    <property type="gene ID" value="SBAD_0000353801"/>
</dbReference>
<organism evidence="14">
    <name type="scientific">Soboliphyme baturini</name>
    <dbReference type="NCBI Taxonomy" id="241478"/>
    <lineage>
        <taxon>Eukaryota</taxon>
        <taxon>Metazoa</taxon>
        <taxon>Ecdysozoa</taxon>
        <taxon>Nematoda</taxon>
        <taxon>Enoplea</taxon>
        <taxon>Dorylaimia</taxon>
        <taxon>Dioctophymatida</taxon>
        <taxon>Dioctophymatoidea</taxon>
        <taxon>Soboliphymatidae</taxon>
        <taxon>Soboliphyme</taxon>
    </lineage>
</organism>
<dbReference type="PANTHER" id="PTHR11886">
    <property type="entry name" value="DYNEIN LIGHT CHAIN"/>
    <property type="match status" value="1"/>
</dbReference>
<keyword evidence="10" id="KW-0243">Dynein</keyword>
<evidence type="ECO:0000256" key="1">
    <source>
        <dbReference type="ARBA" id="ARBA00004123"/>
    </source>
</evidence>
<dbReference type="Pfam" id="PF01221">
    <property type="entry name" value="Dynein_light"/>
    <property type="match status" value="1"/>
</dbReference>
<comment type="subcellular location">
    <subcellularLocation>
        <location evidence="2 10">Cytoplasm</location>
        <location evidence="2 10">Cytoskeleton</location>
    </subcellularLocation>
    <subcellularLocation>
        <location evidence="1">Nucleus</location>
    </subcellularLocation>
</comment>
<dbReference type="GO" id="GO:0005874">
    <property type="term" value="C:microtubule"/>
    <property type="evidence" value="ECO:0007669"/>
    <property type="project" value="UniProtKB-KW"/>
</dbReference>
<evidence type="ECO:0000256" key="10">
    <source>
        <dbReference type="RuleBase" id="RU365010"/>
    </source>
</evidence>
<gene>
    <name evidence="12" type="ORF">SBAD_LOCUS3379</name>
</gene>
<dbReference type="PANTHER" id="PTHR11886:SF35">
    <property type="entry name" value="DYNEIN LIGHT CHAIN"/>
    <property type="match status" value="1"/>
</dbReference>
<evidence type="ECO:0000313" key="12">
    <source>
        <dbReference type="EMBL" id="VDP00960.1"/>
    </source>
</evidence>
<accession>A0A183IID4</accession>
<dbReference type="Gene3D" id="3.30.740.10">
    <property type="entry name" value="Protein Inhibitor Of Neuronal Nitric Oxide Synthase"/>
    <property type="match status" value="1"/>
</dbReference>
<keyword evidence="10" id="KW-0505">Motor protein</keyword>
<dbReference type="SUPFAM" id="SSF54648">
    <property type="entry name" value="DLC"/>
    <property type="match status" value="1"/>
</dbReference>
<reference evidence="14" key="1">
    <citation type="submission" date="2016-06" db="UniProtKB">
        <authorList>
            <consortium name="WormBaseParasite"/>
        </authorList>
    </citation>
    <scope>IDENTIFICATION</scope>
</reference>
<dbReference type="SMART" id="SM01375">
    <property type="entry name" value="Dynein_light"/>
    <property type="match status" value="1"/>
</dbReference>
<sequence>MSQSKHDEPQPEVFTKERKEKLTEKMSELTKKPLELLDLDMNDDMLAEAVIKADNAIDKFEMEMNMAEYIKKSFDKMFSPPWHVVVGHMYGSSVVHDNGTFANFILGDMGFLIYRGMS</sequence>
<dbReference type="FunFam" id="3.30.740.10:FF:000005">
    <property type="entry name" value="Dynein light chain"/>
    <property type="match status" value="1"/>
</dbReference>